<proteinExistence type="predicted"/>
<keyword evidence="1" id="KW-0732">Signal</keyword>
<dbReference type="PROSITE" id="PS51257">
    <property type="entry name" value="PROKAR_LIPOPROTEIN"/>
    <property type="match status" value="1"/>
</dbReference>
<accession>A0ABS0YYW0</accession>
<sequence>MKKLLLLAGGLLLGGCTSVGSVGMVTKSMADPGSLLKNAQSYKELGPVEGEACRFFILAMVPFGDSTFSSAVDEALIKSGGDALLNVTVSSSLYGFIPIYNFFSYTCTNVKGIAIKLKQ</sequence>
<gene>
    <name evidence="2" type="ORF">JFN90_21355</name>
</gene>
<name>A0ABS0YYW0_9BACT</name>
<dbReference type="RefSeq" id="WP_199397154.1">
    <property type="nucleotide sequence ID" value="NZ_JAEMHK010000023.1"/>
</dbReference>
<organism evidence="2 3">
    <name type="scientific">Geomonas propionica</name>
    <dbReference type="NCBI Taxonomy" id="2798582"/>
    <lineage>
        <taxon>Bacteria</taxon>
        <taxon>Pseudomonadati</taxon>
        <taxon>Thermodesulfobacteriota</taxon>
        <taxon>Desulfuromonadia</taxon>
        <taxon>Geobacterales</taxon>
        <taxon>Geobacteraceae</taxon>
        <taxon>Geomonas</taxon>
    </lineage>
</organism>
<evidence type="ECO:0000256" key="1">
    <source>
        <dbReference type="SAM" id="SignalP"/>
    </source>
</evidence>
<dbReference type="Proteomes" id="UP000641025">
    <property type="component" value="Unassembled WGS sequence"/>
</dbReference>
<dbReference type="EMBL" id="JAEMHK010000023">
    <property type="protein sequence ID" value="MBJ6802685.1"/>
    <property type="molecule type" value="Genomic_DNA"/>
</dbReference>
<evidence type="ECO:0008006" key="4">
    <source>
        <dbReference type="Google" id="ProtNLM"/>
    </source>
</evidence>
<comment type="caution">
    <text evidence="2">The sequence shown here is derived from an EMBL/GenBank/DDBJ whole genome shotgun (WGS) entry which is preliminary data.</text>
</comment>
<evidence type="ECO:0000313" key="2">
    <source>
        <dbReference type="EMBL" id="MBJ6802685.1"/>
    </source>
</evidence>
<feature type="chain" id="PRO_5047486532" description="Lipoprotein" evidence="1">
    <location>
        <begin position="22"/>
        <end position="119"/>
    </location>
</feature>
<protein>
    <recommendedName>
        <fullName evidence="4">Lipoprotein</fullName>
    </recommendedName>
</protein>
<evidence type="ECO:0000313" key="3">
    <source>
        <dbReference type="Proteomes" id="UP000641025"/>
    </source>
</evidence>
<keyword evidence="3" id="KW-1185">Reference proteome</keyword>
<feature type="signal peptide" evidence="1">
    <location>
        <begin position="1"/>
        <end position="21"/>
    </location>
</feature>
<reference evidence="2 3" key="1">
    <citation type="submission" date="2020-12" db="EMBL/GenBank/DDBJ databases">
        <title>Geomonas sp. Red259, isolated from paddy soil.</title>
        <authorList>
            <person name="Xu Z."/>
            <person name="Zhang Z."/>
            <person name="Masuda Y."/>
            <person name="Itoh H."/>
            <person name="Senoo K."/>
        </authorList>
    </citation>
    <scope>NUCLEOTIDE SEQUENCE [LARGE SCALE GENOMIC DNA]</scope>
    <source>
        <strain evidence="2 3">Red259</strain>
    </source>
</reference>